<keyword evidence="7 11" id="KW-0560">Oxidoreductase</keyword>
<protein>
    <submittedName>
        <fullName evidence="11">NADH:flavorubredoxin reductase NorW</fullName>
        <ecNumber evidence="11">1.18.1.-</ecNumber>
    </submittedName>
</protein>
<evidence type="ECO:0000256" key="8">
    <source>
        <dbReference type="ARBA" id="ARBA00023027"/>
    </source>
</evidence>
<name>A0A848MGF5_9GAMM</name>
<dbReference type="NCBIfam" id="NF003437">
    <property type="entry name" value="PRK04965.1"/>
    <property type="match status" value="1"/>
</dbReference>
<dbReference type="InterPro" id="IPR041364">
    <property type="entry name" value="Rbx-bd"/>
</dbReference>
<evidence type="ECO:0000256" key="1">
    <source>
        <dbReference type="ARBA" id="ARBA00001974"/>
    </source>
</evidence>
<comment type="caution">
    <text evidence="11">The sequence shown here is derived from an EMBL/GenBank/DDBJ whole genome shotgun (WGS) entry which is preliminary data.</text>
</comment>
<evidence type="ECO:0000313" key="12">
    <source>
        <dbReference type="Proteomes" id="UP000585363"/>
    </source>
</evidence>
<dbReference type="GO" id="GO:0005737">
    <property type="term" value="C:cytoplasm"/>
    <property type="evidence" value="ECO:0007669"/>
    <property type="project" value="UniProtKB-SubCell"/>
</dbReference>
<dbReference type="Gene3D" id="3.30.390.120">
    <property type="match status" value="1"/>
</dbReference>
<dbReference type="GO" id="GO:0016491">
    <property type="term" value="F:oxidoreductase activity"/>
    <property type="evidence" value="ECO:0007669"/>
    <property type="project" value="UniProtKB-KW"/>
</dbReference>
<dbReference type="EMBL" id="JAADJU010000002">
    <property type="protein sequence ID" value="NMP26213.1"/>
    <property type="molecule type" value="Genomic_DNA"/>
</dbReference>
<evidence type="ECO:0000259" key="10">
    <source>
        <dbReference type="Pfam" id="PF18113"/>
    </source>
</evidence>
<feature type="domain" description="FAD/NAD(P)-binding" evidence="9">
    <location>
        <begin position="5"/>
        <end position="275"/>
    </location>
</feature>
<keyword evidence="5" id="KW-0285">Flavoprotein</keyword>
<evidence type="ECO:0000256" key="2">
    <source>
        <dbReference type="ARBA" id="ARBA00004496"/>
    </source>
</evidence>
<evidence type="ECO:0000313" key="11">
    <source>
        <dbReference type="EMBL" id="NMP26213.1"/>
    </source>
</evidence>
<evidence type="ECO:0000256" key="7">
    <source>
        <dbReference type="ARBA" id="ARBA00023002"/>
    </source>
</evidence>
<sequence>MNNGIVIIGSGFAARQLVKNLRKQDSHVPITLIADDSCDEYNKPELSHVISQQQLADALTRGSSVSFAQQYNLQLHSNTRVMAIDAASQRVSSQQHSWQYDKLVLAVGASAIVPPIAGHQHMLTLNSQQEYRQCEDRLLSAKRVLILGGGLIGSELAMDMCRAGKQVTVIDQANSLLSSLMPVEVSSRLQCSLQQMGVELLLNQQLVSLQLAEGGLLATLSNGRQLLTDAAVSAVGLRPNSKLARQAGLQVNRGILVDSCLQTSAENIYALGDCAEINGQLLPFLQPIQFGAITLAKNLLGTRDGLTLPPMLIKVKTPAMPMQLAGETQRQDLQWTILAEAQGIIAKGFDRQQQLRAFIVSEDHMKQAFVLLKTLNNSYKTQEQQ</sequence>
<dbReference type="Gene3D" id="3.50.50.60">
    <property type="entry name" value="FAD/NAD(P)-binding domain"/>
    <property type="match status" value="2"/>
</dbReference>
<keyword evidence="6" id="KW-0274">FAD</keyword>
<organism evidence="11 12">
    <name type="scientific">Rouxiella aceris</name>
    <dbReference type="NCBI Taxonomy" id="2703884"/>
    <lineage>
        <taxon>Bacteria</taxon>
        <taxon>Pseudomonadati</taxon>
        <taxon>Pseudomonadota</taxon>
        <taxon>Gammaproteobacteria</taxon>
        <taxon>Enterobacterales</taxon>
        <taxon>Yersiniaceae</taxon>
        <taxon>Rouxiella</taxon>
    </lineage>
</organism>
<dbReference type="PANTHER" id="PTHR43429:SF3">
    <property type="entry name" value="NITRITE REDUCTASE [NAD(P)H]"/>
    <property type="match status" value="1"/>
</dbReference>
<dbReference type="Pfam" id="PF07992">
    <property type="entry name" value="Pyr_redox_2"/>
    <property type="match status" value="1"/>
</dbReference>
<reference evidence="11 12" key="2">
    <citation type="submission" date="2020-06" db="EMBL/GenBank/DDBJ databases">
        <title>Polyphasic characterization of a Rahnella strain isolated from tree sap.</title>
        <authorList>
            <person name="Kim I.S."/>
        </authorList>
    </citation>
    <scope>NUCLEOTIDE SEQUENCE [LARGE SCALE GENOMIC DNA]</scope>
    <source>
        <strain evidence="11 12">SAP-1</strain>
    </source>
</reference>
<dbReference type="PANTHER" id="PTHR43429">
    <property type="entry name" value="PYRIDINE NUCLEOTIDE-DISULFIDE OXIDOREDUCTASE DOMAIN-CONTAINING"/>
    <property type="match status" value="1"/>
</dbReference>
<comment type="similarity">
    <text evidence="3">Belongs to the FAD-dependent oxidoreductase family.</text>
</comment>
<evidence type="ECO:0000256" key="5">
    <source>
        <dbReference type="ARBA" id="ARBA00022630"/>
    </source>
</evidence>
<keyword evidence="4" id="KW-0963">Cytoplasm</keyword>
<accession>A0A848MGF5</accession>
<feature type="domain" description="Rubredoxin binding" evidence="10">
    <location>
        <begin position="306"/>
        <end position="375"/>
    </location>
</feature>
<dbReference type="Proteomes" id="UP000585363">
    <property type="component" value="Unassembled WGS sequence"/>
</dbReference>
<keyword evidence="12" id="KW-1185">Reference proteome</keyword>
<dbReference type="EC" id="1.18.1.-" evidence="11"/>
<evidence type="ECO:0000256" key="6">
    <source>
        <dbReference type="ARBA" id="ARBA00022827"/>
    </source>
</evidence>
<comment type="cofactor">
    <cofactor evidence="1">
        <name>FAD</name>
        <dbReference type="ChEBI" id="CHEBI:57692"/>
    </cofactor>
</comment>
<reference evidence="11 12" key="1">
    <citation type="submission" date="2020-01" db="EMBL/GenBank/DDBJ databases">
        <authorList>
            <person name="Lee S.D."/>
        </authorList>
    </citation>
    <scope>NUCLEOTIDE SEQUENCE [LARGE SCALE GENOMIC DNA]</scope>
    <source>
        <strain evidence="11 12">SAP-1</strain>
    </source>
</reference>
<dbReference type="PRINTS" id="PR00411">
    <property type="entry name" value="PNDRDTASEI"/>
</dbReference>
<gene>
    <name evidence="11" type="primary">norW</name>
    <name evidence="11" type="ORF">GW590_04915</name>
</gene>
<comment type="subcellular location">
    <subcellularLocation>
        <location evidence="2">Cytoplasm</location>
    </subcellularLocation>
</comment>
<evidence type="ECO:0000259" key="9">
    <source>
        <dbReference type="Pfam" id="PF07992"/>
    </source>
</evidence>
<dbReference type="SUPFAM" id="SSF51905">
    <property type="entry name" value="FAD/NAD(P)-binding domain"/>
    <property type="match status" value="1"/>
</dbReference>
<dbReference type="Pfam" id="PF18113">
    <property type="entry name" value="Rbx_binding"/>
    <property type="match status" value="1"/>
</dbReference>
<evidence type="ECO:0000256" key="3">
    <source>
        <dbReference type="ARBA" id="ARBA00006442"/>
    </source>
</evidence>
<dbReference type="PRINTS" id="PR00368">
    <property type="entry name" value="FADPNR"/>
</dbReference>
<dbReference type="InterPro" id="IPR050260">
    <property type="entry name" value="FAD-bd_OxRdtase"/>
</dbReference>
<dbReference type="RefSeq" id="WP_169401901.1">
    <property type="nucleotide sequence ID" value="NZ_JAADJU010000002.1"/>
</dbReference>
<proteinExistence type="inferred from homology"/>
<dbReference type="AlphaFoldDB" id="A0A848MGF5"/>
<keyword evidence="8" id="KW-0520">NAD</keyword>
<dbReference type="InterPro" id="IPR023753">
    <property type="entry name" value="FAD/NAD-binding_dom"/>
</dbReference>
<dbReference type="InterPro" id="IPR036188">
    <property type="entry name" value="FAD/NAD-bd_sf"/>
</dbReference>
<evidence type="ECO:0000256" key="4">
    <source>
        <dbReference type="ARBA" id="ARBA00022490"/>
    </source>
</evidence>